<dbReference type="GO" id="GO:0016874">
    <property type="term" value="F:ligase activity"/>
    <property type="evidence" value="ECO:0007669"/>
    <property type="project" value="UniProtKB-KW"/>
</dbReference>
<dbReference type="NCBIfam" id="NF004282">
    <property type="entry name" value="PRK05691.1"/>
    <property type="match status" value="4"/>
</dbReference>
<comment type="cofactor">
    <cofactor evidence="1">
        <name>pantetheine 4'-phosphate</name>
        <dbReference type="ChEBI" id="CHEBI:47942"/>
    </cofactor>
</comment>
<dbReference type="InterPro" id="IPR001242">
    <property type="entry name" value="Condensation_dom"/>
</dbReference>
<evidence type="ECO:0000256" key="3">
    <source>
        <dbReference type="ARBA" id="ARBA00022450"/>
    </source>
</evidence>
<dbReference type="CDD" id="cd19544">
    <property type="entry name" value="E-C_NRPS"/>
    <property type="match status" value="1"/>
</dbReference>
<dbReference type="SUPFAM" id="SSF56801">
    <property type="entry name" value="Acetyl-CoA synthetase-like"/>
    <property type="match status" value="5"/>
</dbReference>
<dbReference type="Proteomes" id="UP000220629">
    <property type="component" value="Unassembled WGS sequence"/>
</dbReference>
<dbReference type="Gene3D" id="3.40.50.12780">
    <property type="entry name" value="N-terminal domain of ligase-like"/>
    <property type="match status" value="1"/>
</dbReference>
<evidence type="ECO:0000313" key="7">
    <source>
        <dbReference type="EMBL" id="PEH43387.1"/>
    </source>
</evidence>
<dbReference type="Gene3D" id="3.40.50.980">
    <property type="match status" value="8"/>
</dbReference>
<dbReference type="Gene3D" id="3.30.559.10">
    <property type="entry name" value="Chloramphenicol acetyltransferase-like domain"/>
    <property type="match status" value="5"/>
</dbReference>
<dbReference type="PROSITE" id="PS00455">
    <property type="entry name" value="AMP_BINDING"/>
    <property type="match status" value="5"/>
</dbReference>
<keyword evidence="5" id="KW-0436">Ligase</keyword>
<dbReference type="GO" id="GO:0044550">
    <property type="term" value="P:secondary metabolite biosynthetic process"/>
    <property type="evidence" value="ECO:0007669"/>
    <property type="project" value="UniProtKB-ARBA"/>
</dbReference>
<sequence length="5406" mass="587884">MIPSSASPVQPASATPQDDASHALTLAQQAVWLDQVSHPHAPLYNIGMTFEIDGPIEPAVLERAMNEVANANDALRLVLSEGGADGLARQRVLPAVDTRIAFVDFSGQPDAEARALAYLNETFRQPFTDLGALLWDTHLVRSAPNRYHWLHRYHHLVTDGLGVAVISHEVSLAYTRLLADPAATVERGPSYLGQVEDDRAYLQSPRHEKDRRFWRERFESLPPSLLPRAAALGQASPSHQSRWMLGRDLFNRLAAFAGEHGASITHVFMAVLAVYFSRVNRHEQVVIGLPVHNRSSAQLRRTVGGMFSSVSPIGIQVDPERSLLELMSAISAELRLAYRHQRFPIAELNRGLNLAQQGRRQLFDVRLSIETLEGDHRFGGTLAKVRVMDNGHEQTPLSIFVRDYHPNADVPVEFNFNGDGFRPEEIERIRAGVERLLGMAIEQAHTRVSRLPLLDEAERHRLLVGLNDSAADYPRDRLVHQLFEDQVASRRHAIALEFEGETLSYDQLNRRANQLAHRLVALGAKPDDRVAICMERSLEMVVGLLAIMKAGAAYVPIDPSYPAERLAYLLADSAPIALLTQARLAPALPAGTLPTLVLDELATAASLARESGENPDPAALGLRPDHLAYVIYTSGSTGQPKGAMNEHLGVVNRLCWARDEYALGAEDRVLQKTPFGFDVSVWEFFLPLLAGARLVLARPDGHRDPRYLAELIEQRGITMLHFVPSMLQLFVDELGAGRCPTLRHLLCSGEALPYTLQQRTLALLPQARLSNLYGPTEAAIDVSFWHCRADAHPGIVPIGRPVANTQIYLLDELGQPVPMGAIGELYLGGVQVARGYLNRPELSAERFVRDPFRDEAGARLYRTGDLGRYLADGSIEYLGRTDFQVKIRGLRVELGEIETRLAASEGVREAVVIARDDGEGARLVAYLVALEGASLVPAALREALAAVLPDYMVPNAFVVMEAFPLSPNGKLERRALPAPDADAVVARAYQAPRGDTEVALAAIWQELLGLERVGRHDSFFDLGGHSLLAVQLVSRLRKAFGAELPLRELFARPVLAELAARIEADSEAGAAPAAELPPILPRARDSRLPLSFAQQRLWFLDTLDQAAGAAYHMPAALRLSGQLDPAALRAALDRIVARHEVLRTTIDTVDGQPVQRIAEAGAGFALDTQDLRGLADEACQAAVTRIAGAEALAPFDLARGPLIRGQLLALDDTQHILLVTQHHIVSDGWSIGVLIDEISTLYAAFHRRQPDPLPPLAIQYADYAAWQRDWLQGETWQRQTGFWRDHLAGAPALLELPTDRPRPAVQSYAGGRIAVAFPRELGDALRQLGRQHGTTLFMTLFAGWAALLSRLTHQRDLVIGTPVANRQQAELEPLIGFFVNTLALRVRLEDDPDVAGLLQQVRQTALDAYAHQDLPFEQVVEAVQPPRSLSHSPIFQAMISLNNTPAHALELPGLQLETLAQAHVTTQFDLSLSLVDEDGIISGDLEYASDLFDASTVERLIANLQTLLAGMAADPSRRLGTLPLLDETQRQQVLVDFNRSEAPWPAQRTVHQLFEAVVASRPEAIAVAHGQHALSYDALNRRANRIAHALIEIGVRPDQRVAISAERGIDTVAGLLGILKAGAAYVPLDPAYPAARIEHMLRDSAPVALLTQAALADKLPALDAPTLLLDDEAHFARFPEQDPVTEVAPGNLVYVIYTSGSTGLPKGVMVEHRNLVNYTVDAIRLFAITPEDVVLQQNSLNFDLSAEEIFPALLGGATLMPATQIFGYGEPGETEAARKPSFVHLTAAHWHTLVAEWDRRPERARELLASVRLVNVTGDALSTQKLELWDRFRPEHTRLVNTYGPTETTVSCTAAYVGFDEARQRGMGIATIGKPLANTRIYLLDEHLQPVPQGVSGELHIGGDGVTRGYLNRDELTAQRFIRDPFSQRPGERLYKTGDLARWLPDGSLEYLGRNDFQVKIRGFRIELGEVEARLAECEGVGEAVVVARREEDGSRQLVAYVVPQSGAELGAKRTEKRAVTRLRNRLASTLADFMVPRAFVVLKSLPLTPNGKLDRNALPAPDESAILTRVFEAPRGHAELVLSQIWQALLGVEQVGRNDNFFEVGGHSLLAITLIERLRQKDLKIDVKTVFAAPVLSEMALKIGAVAPQAAPAVAPNRIPEGCTAITPAMLPLVELGQAEIDLLAAEVPGGAAAIQDIYPLSSLQDGILFHHLLDTEGDAYLMRTVLAFDTRGRLDAFLAALQTVISRHDVLRSSVHWNGLRQPVQVVHRQAALVVETPALDAGRDTLGQLLALTDPARVRLDLSRAPLSRAWIAPDPRSGEWLLSLLDHHMVSDHVTLELMLEEIRTIMDGRAAQLRASTPYRNFIAQSRAVEPGVHERYFRQQLGDIETPTALFGLFDTQGDGADIHEASLALPAELAQRIRDCAQRQGVTGAVLFHAAWALVLSACTGQDDVVFGTVLSGRLQGTEGADQTFGMFLNTLPVRASFGGRSAADLTEQMRLKLSGLLDHEQASLASAQRCSAVPASVPLFSTLLNYRHSPETARTQHGTADVFLGDGVRVLAADERTNYPFDMTVDDLGAGFALTLRCLDQVDPKPLLHYLATAIESLVDALGEASPRPAARLAILPATEQRRLVAAAGSGDAASAAAGTRPVEPVHRRFEAQAAARPDAPALDDGRTRLSYGELERRANALAHRLIGAGVVPDTRVALHLERGIDLMIGLLATLKAGAAYVPIDPSYPAERIAYMIADCAPAAILTHVDALPEALRDSGAPCLDPREVAVPGDDPGVPAVTAAPGDLAYLIYTSGSTGEPKGVMVEHRGLSNLMDWYLEDVGVGRDDAVLIVTSPSFDLTQKNLLAPLMTGGILHLAEPRFDPPAILARIRRDGIGHLNLSPSAFHALIDADGGHDLSRLRRVVLGGEPIQAARLAAIPAPRPVFVNSYGPTECSDVAGWHVLSTELDDYRDAPVPLGRPIRHARLYLLDAHDRLVPPGVTGEICIGGAGVARGYLNRPELSAERFVRDPFGDEADARLYRTGDLGRYLPDGNIEYLGRNDFQVKIRGLRVELGEIEAALAACEGVGEAVVIARQDGASESARLVAYLVPLEGAAPAPAELRARLAAVLPDYMVPNAFVALAAFPLTPNGKLDRRALPAPDAAAVVMQAYSAPQGETEPRLAAIWQELLGLERVGRHDNFLELGGHSLLAVQLASRLRKAFGVELPLRELLARPVLAELAARIEAGAEAGAAPAAELPPILPRARDGRLPLSFAQQRLWFLDTLDQAAGAAYHMPAALRLSGRLDPAALRAALDRIVARHEVLRASIAVEQGEPFLRIGEADQGFRLAVHDLRGIAAEARELAVARIGEAEAIEPFDLAQGPLIRGQLLELDDEDHLLLVTQHHIVSDGWSIGVLIDEISALYAAFHQRQPDPLPPLAIQYADYAAWQRERLQGEALARQAGFWKARLADAPALLELPTDRPRPAVQSYRGASVPLAFPRELGDALRQLGRQQGTTLFMTLFAGWAALLSRLAHQRDLVIGTPVANRQQAELEPLIGFFVNTLALRVRLEDNPDVATLLQRVKADALAAYAHQELPFEQVVEAVQPPRSLSHSPIFQAMISLDNTPARTLDLPGLKLAPLAQSYLSTQFDLSLSLVDRDGIISGELEYASDLFDASTVARLAAHLQTLLAGMAADTGCRVGALPLLDETQRQQVLVDFNATGTDYPADLTIHALFEKQVRATPEAIAVLHGEHAISYDALNRQANRIAHALIETGVGTDQCVALCAERGIGMVAGLLGILKAGAAYVPLDPAYPAARIEHMLRDSAPVALLTQAALADKLPALDAPTLLLDDEAHFARFPEQDPVTEVTPGNLVYVIYTSGSTGLPKGVMVEHRNLVNYTVDAIRLFAITPEDVVLQQNSLNFDLSAEEIFPALLGGATLMPATQIFGAGASGSRPPSVVHLTAAHWHTLVAEWDRQPAKARELLDSVRLVNVTGDALSTQKLELWDRFRPEHTRLVNTYGPTETTVSCTAAYVGFDEARQRGMGIATIGKPLANTRIYLLDEHLQPVPQGVSGELHIGGDGVTRGYLNRDELTAQRFIRDPFSQRPGERLYKTGDLARWLPDGSLEYLGRNDFQVKIRGFRIELGEVEARLAECEGVREAAVIALTEADGAKRLVAYVVPQDGAQPGVADLQTELGAQLAAHMIPSAFVLLDAFPLTPNGKLDRSALPAPDSSAATGLAYEAPCGDVEPGLAAIWQDLLGLERVGRHDDFFELGGHSLLAVKLISQVRLATGVELGLADLFAHPRLAELARAVSRAAASTLPPIEPIGRDGALPLSFAQQRLWFLAQMDGVSSAYHMPAALRLSGTLDRAALQASLDRIVERHEALRTTFVREGKQVVQRIGAPGGGLPIAFSDLAAEQASEQLEARLDQAAHQPFDLEQGPLVRAELFRLAETEHVLLVTMHHIVSDGWSMGVLSRELGALYRAFLARQADPLPVPVLQYADYAAWQRRWLEGPVMQEQAAYWRRALADAPGLLTLPTDRPRPAQQDHAGSTVPLALGKPLSAALKSLGKREGTTLYMTLLAAWASVLSRLAGQDEVVIGSPVANRTHAGVEGLIGFFVNTLALRVDLSGHPSSSQLLQRVRQQTIDAQSNQDLPFEQVVELLKPERSLAHSPVFQAMFAWQGTDTVELDLGGVALQSIEPPQRTAMFDLSLDLEEVDGEIVGTLEYATALFDRATMLRYTAYLLRVLEGMVAAPGREISGIAILDEAERQQVLVDFNRSEAPWPAERTVHQLFEAVVAHRPEAIAVAHGQHEISYDALNRRANRIAHALIEIGVRPDQRVAISAERGIDTVAGLLGILKAGAAYVPLDPAYPAARIEHMLRDSAPVALLTQAALADKLPALDAPTLLLDDEAHFARFPEQDPVTEVTPGNLVYVIYTSGSTGLPKGVMVEHRNLVNYTVDAIRLFAITPEDVVLQQNSLNFDLSAEEIFPALLGGATLMPATQIFGAGASGSRPPSVVHLTAAHWHTLVAEWDRQPAKARELLDSVRLVNVTGDALSTQKLELWDRFRPEHTRLVNTYGPTETTVSCTAAYVGFDEARQRGMGIATIGKPLANTRIYLLDEHLQPVPQGVSGELHIGGDGVTRGYLNRDELTAQRFIRDPFSQRPGERLYKTGDLARWLPDGSLEYLGRNDFQVKIRGFRIELGEVEARLAECEGVREAAVIALTEADGAKRLVAYVVPQDGAQPSAAGLQGELSERLAGYMIPDAFVILAALPLTPNGKLDRQALPAPDAGIALAQDHEAPIGEVEEEIAQIWRELLGTERIGRHDSFFDLGGHSLLAVQLVIRLDEQFGVEVSLNALFEHPTLGQLADTVTSLLLVLYAADDLQDLELELGNLSESELLAQLKDAQSE</sequence>
<dbReference type="Pfam" id="PF00550">
    <property type="entry name" value="PP-binding"/>
    <property type="match status" value="5"/>
</dbReference>
<dbReference type="PROSITE" id="PS00012">
    <property type="entry name" value="PHOSPHOPANTETHEINE"/>
    <property type="match status" value="4"/>
</dbReference>
<dbReference type="Pfam" id="PF00668">
    <property type="entry name" value="Condensation"/>
    <property type="match status" value="5"/>
</dbReference>
<dbReference type="SUPFAM" id="SSF52777">
    <property type="entry name" value="CoA-dependent acyltransferases"/>
    <property type="match status" value="10"/>
</dbReference>
<dbReference type="FunFam" id="1.10.1200.10:FF:000016">
    <property type="entry name" value="Non-ribosomal peptide synthase"/>
    <property type="match status" value="1"/>
</dbReference>
<dbReference type="SMART" id="SM00823">
    <property type="entry name" value="PKS_PP"/>
    <property type="match status" value="4"/>
</dbReference>
<feature type="domain" description="Carrier" evidence="6">
    <location>
        <begin position="3165"/>
        <end position="3240"/>
    </location>
</feature>
<keyword evidence="3" id="KW-0596">Phosphopantetheine</keyword>
<feature type="domain" description="Carrier" evidence="6">
    <location>
        <begin position="4236"/>
        <end position="4311"/>
    </location>
</feature>
<dbReference type="InterPro" id="IPR010071">
    <property type="entry name" value="AA_adenyl_dom"/>
</dbReference>
<reference evidence="8" key="1">
    <citation type="submission" date="2017-09" db="EMBL/GenBank/DDBJ databases">
        <title>FDA dAtabase for Regulatory Grade micrObial Sequences (FDA-ARGOS): Supporting development and validation of Infectious Disease Dx tests.</title>
        <authorList>
            <person name="Minogue T."/>
            <person name="Wolcott M."/>
            <person name="Wasieloski L."/>
            <person name="Aguilar W."/>
            <person name="Moore D."/>
            <person name="Tallon L."/>
            <person name="Sadzewicz L."/>
            <person name="Ott S."/>
            <person name="Zhao X."/>
            <person name="Nagaraj S."/>
            <person name="Vavikolanu K."/>
            <person name="Aluvathingal J."/>
            <person name="Nadendla S."/>
            <person name="Sichtig H."/>
        </authorList>
    </citation>
    <scope>NUCLEOTIDE SEQUENCE [LARGE SCALE GENOMIC DNA]</scope>
    <source>
        <strain evidence="8">FDAARGOS_390</strain>
    </source>
</reference>
<dbReference type="CDD" id="cd19531">
    <property type="entry name" value="LCL_NRPS-like"/>
    <property type="match status" value="3"/>
</dbReference>
<feature type="domain" description="Carrier" evidence="6">
    <location>
        <begin position="5297"/>
        <end position="5372"/>
    </location>
</feature>
<dbReference type="FunFam" id="2.30.38.10:FF:000001">
    <property type="entry name" value="Non-ribosomal peptide synthetase PvdI"/>
    <property type="match status" value="5"/>
</dbReference>
<dbReference type="InterPro" id="IPR000873">
    <property type="entry name" value="AMP-dep_synth/lig_dom"/>
</dbReference>
<keyword evidence="4" id="KW-0597">Phosphoprotein</keyword>
<dbReference type="FunFam" id="1.10.1200.10:FF:000005">
    <property type="entry name" value="Nonribosomal peptide synthetase 1"/>
    <property type="match status" value="4"/>
</dbReference>
<feature type="domain" description="Carrier" evidence="6">
    <location>
        <begin position="2074"/>
        <end position="2148"/>
    </location>
</feature>
<dbReference type="FunFam" id="3.40.50.980:FF:000002">
    <property type="entry name" value="Enterobactin synthetase component F"/>
    <property type="match status" value="1"/>
</dbReference>
<comment type="similarity">
    <text evidence="2">Belongs to the ATP-dependent AMP-binding enzyme family.</text>
</comment>
<gene>
    <name evidence="7" type="ORF">CRM94_15205</name>
</gene>
<evidence type="ECO:0000256" key="1">
    <source>
        <dbReference type="ARBA" id="ARBA00001957"/>
    </source>
</evidence>
<dbReference type="GO" id="GO:0005829">
    <property type="term" value="C:cytosol"/>
    <property type="evidence" value="ECO:0007669"/>
    <property type="project" value="TreeGrafter"/>
</dbReference>
<dbReference type="FunFam" id="3.40.50.980:FF:000001">
    <property type="entry name" value="Non-ribosomal peptide synthetase"/>
    <property type="match status" value="4"/>
</dbReference>
<dbReference type="PANTHER" id="PTHR45527:SF1">
    <property type="entry name" value="FATTY ACID SYNTHASE"/>
    <property type="match status" value="1"/>
</dbReference>
<dbReference type="FunFam" id="3.30.559.10:FF:000012">
    <property type="entry name" value="Non-ribosomal peptide synthetase"/>
    <property type="match status" value="3"/>
</dbReference>
<dbReference type="Pfam" id="PF13193">
    <property type="entry name" value="AMP-binding_C"/>
    <property type="match status" value="5"/>
</dbReference>
<dbReference type="CDD" id="cd05930">
    <property type="entry name" value="A_NRPS"/>
    <property type="match status" value="4"/>
</dbReference>
<dbReference type="InterPro" id="IPR025110">
    <property type="entry name" value="AMP-bd_C"/>
</dbReference>
<evidence type="ECO:0000256" key="4">
    <source>
        <dbReference type="ARBA" id="ARBA00022553"/>
    </source>
</evidence>
<dbReference type="NCBIfam" id="NF003417">
    <property type="entry name" value="PRK04813.1"/>
    <property type="match status" value="5"/>
</dbReference>
<dbReference type="Gene3D" id="3.30.559.30">
    <property type="entry name" value="Nonribosomal peptide synthetase, condensation domain"/>
    <property type="match status" value="5"/>
</dbReference>
<dbReference type="InterPro" id="IPR023213">
    <property type="entry name" value="CAT-like_dom_sf"/>
</dbReference>
<dbReference type="Gene3D" id="3.30.300.30">
    <property type="match status" value="5"/>
</dbReference>
<dbReference type="InterPro" id="IPR006162">
    <property type="entry name" value="Ppantetheine_attach_site"/>
</dbReference>
<accession>A0A2A7SIA7</accession>
<comment type="caution">
    <text evidence="7">The sequence shown here is derived from an EMBL/GenBank/DDBJ whole genome shotgun (WGS) entry which is preliminary data.</text>
</comment>
<evidence type="ECO:0000256" key="2">
    <source>
        <dbReference type="ARBA" id="ARBA00006432"/>
    </source>
</evidence>
<dbReference type="FunFam" id="3.30.300.30:FF:000010">
    <property type="entry name" value="Enterobactin synthetase component F"/>
    <property type="match status" value="5"/>
</dbReference>
<evidence type="ECO:0000313" key="8">
    <source>
        <dbReference type="Proteomes" id="UP000220629"/>
    </source>
</evidence>
<dbReference type="CDD" id="cd17646">
    <property type="entry name" value="A_NRPS_AB3403-like"/>
    <property type="match status" value="1"/>
</dbReference>
<dbReference type="NCBIfam" id="TIGR01733">
    <property type="entry name" value="AA-adenyl-dom"/>
    <property type="match status" value="5"/>
</dbReference>
<protein>
    <submittedName>
        <fullName evidence="7">Non-ribosomal peptide synthetase</fullName>
    </submittedName>
</protein>
<dbReference type="InterPro" id="IPR020806">
    <property type="entry name" value="PKS_PP-bd"/>
</dbReference>
<dbReference type="GO" id="GO:0043041">
    <property type="term" value="P:amino acid activation for nonribosomal peptide biosynthetic process"/>
    <property type="evidence" value="ECO:0007669"/>
    <property type="project" value="TreeGrafter"/>
</dbReference>
<dbReference type="GO" id="GO:0072330">
    <property type="term" value="P:monocarboxylic acid biosynthetic process"/>
    <property type="evidence" value="ECO:0007669"/>
    <property type="project" value="UniProtKB-ARBA"/>
</dbReference>
<dbReference type="Gene3D" id="2.30.38.10">
    <property type="entry name" value="Luciferase, Domain 3"/>
    <property type="match status" value="4"/>
</dbReference>
<dbReference type="Gene3D" id="1.10.1200.10">
    <property type="entry name" value="ACP-like"/>
    <property type="match status" value="5"/>
</dbReference>
<organism evidence="7 8">
    <name type="scientific">Burkholderia gladioli</name>
    <name type="common">Pseudomonas marginata</name>
    <name type="synonym">Phytomonas marginata</name>
    <dbReference type="NCBI Taxonomy" id="28095"/>
    <lineage>
        <taxon>Bacteria</taxon>
        <taxon>Pseudomonadati</taxon>
        <taxon>Pseudomonadota</taxon>
        <taxon>Betaproteobacteria</taxon>
        <taxon>Burkholderiales</taxon>
        <taxon>Burkholderiaceae</taxon>
        <taxon>Burkholderia</taxon>
    </lineage>
</organism>
<dbReference type="PANTHER" id="PTHR45527">
    <property type="entry name" value="NONRIBOSOMAL PEPTIDE SYNTHETASE"/>
    <property type="match status" value="1"/>
</dbReference>
<evidence type="ECO:0000259" key="6">
    <source>
        <dbReference type="PROSITE" id="PS50075"/>
    </source>
</evidence>
<dbReference type="PROSITE" id="PS50075">
    <property type="entry name" value="CARRIER"/>
    <property type="match status" value="5"/>
</dbReference>
<dbReference type="GO" id="GO:0031177">
    <property type="term" value="F:phosphopantetheine binding"/>
    <property type="evidence" value="ECO:0007669"/>
    <property type="project" value="InterPro"/>
</dbReference>
<proteinExistence type="inferred from homology"/>
<name>A0A2A7SIA7_BURGA</name>
<dbReference type="InterPro" id="IPR020845">
    <property type="entry name" value="AMP-binding_CS"/>
</dbReference>
<dbReference type="Pfam" id="PF00501">
    <property type="entry name" value="AMP-binding"/>
    <property type="match status" value="5"/>
</dbReference>
<dbReference type="RefSeq" id="WP_098153051.1">
    <property type="nucleotide sequence ID" value="NZ_CP065596.1"/>
</dbReference>
<dbReference type="FunFam" id="3.30.559.30:FF:000001">
    <property type="entry name" value="Non-ribosomal peptide synthetase"/>
    <property type="match status" value="3"/>
</dbReference>
<dbReference type="InterPro" id="IPR042099">
    <property type="entry name" value="ANL_N_sf"/>
</dbReference>
<dbReference type="SUPFAM" id="SSF47336">
    <property type="entry name" value="ACP-like"/>
    <property type="match status" value="5"/>
</dbReference>
<dbReference type="InterPro" id="IPR036736">
    <property type="entry name" value="ACP-like_sf"/>
</dbReference>
<dbReference type="InterPro" id="IPR045851">
    <property type="entry name" value="AMP-bd_C_sf"/>
</dbReference>
<dbReference type="EMBL" id="PDDY01000001">
    <property type="protein sequence ID" value="PEH43387.1"/>
    <property type="molecule type" value="Genomic_DNA"/>
</dbReference>
<feature type="domain" description="Carrier" evidence="6">
    <location>
        <begin position="991"/>
        <end position="1066"/>
    </location>
</feature>
<evidence type="ECO:0000256" key="5">
    <source>
        <dbReference type="ARBA" id="ARBA00022598"/>
    </source>
</evidence>
<dbReference type="InterPro" id="IPR009081">
    <property type="entry name" value="PP-bd_ACP"/>
</dbReference>
<dbReference type="FunFam" id="3.40.50.12780:FF:000012">
    <property type="entry name" value="Non-ribosomal peptide synthetase"/>
    <property type="match status" value="5"/>
</dbReference>